<evidence type="ECO:0000313" key="3">
    <source>
        <dbReference type="EMBL" id="ATB45323.1"/>
    </source>
</evidence>
<dbReference type="SUPFAM" id="SSF53474">
    <property type="entry name" value="alpha/beta-Hydrolases"/>
    <property type="match status" value="1"/>
</dbReference>
<evidence type="ECO:0000256" key="2">
    <source>
        <dbReference type="SAM" id="SignalP"/>
    </source>
</evidence>
<dbReference type="InterPro" id="IPR013783">
    <property type="entry name" value="Ig-like_fold"/>
</dbReference>
<name>A0A250JNT2_9BACT</name>
<dbReference type="Pfam" id="PF00756">
    <property type="entry name" value="Esterase"/>
    <property type="match status" value="1"/>
</dbReference>
<dbReference type="Gene3D" id="3.40.50.1820">
    <property type="entry name" value="alpha/beta hydrolase"/>
    <property type="match status" value="1"/>
</dbReference>
<dbReference type="Gene3D" id="2.60.40.10">
    <property type="entry name" value="Immunoglobulins"/>
    <property type="match status" value="1"/>
</dbReference>
<keyword evidence="2" id="KW-0732">Signal</keyword>
<sequence length="474" mass="51570">MRRLLAAVFCVAAVLAACDDDSTPPPASPPPHTETYPDAGTRPDAGTQEPWACQRSTTVHNAPLSLLTGLQLEMSRATSPRQRTEAIDRFVAQVEAQGGRPLVSDAQAGRPRVAFFVRGEAGRDTFIAGDFNGWSATATPLVQVRDTDLYVAEVEVPRTGPQPYKLVKGGEFVADPGARHVAWDNLNRYDVGQFNSLVYPGLQDAAKGRLTAWYGVPATALGDARDVFVYTPAAYDGPECPALPVMYLHDGNESLTRESFAEAADSHYAARPRDAAVLVFIALPDQAVRLAQYTFPPARAPEWPTPRGDDYLAFIRDDLMPRVEAAWRVKTGPRETGIAGASLGGLMSVYAGFQMPETFGFVGTQSGTLFWPHDGEVDRDDGNAMVVRAGQEPVVPVRFYVDHGSPVAGCTRDGEEGGDDCQSNLQFVEALRGRGYSVAHWNEPGAEHDWFFWKRRLPKLLCSFRNADPAVCGL</sequence>
<accession>A0A250JNT2</accession>
<protein>
    <recommendedName>
        <fullName evidence="5">Hydrolase</fullName>
    </recommendedName>
</protein>
<dbReference type="KEGG" id="mmas:MYMAC_000908"/>
<reference evidence="3 4" key="1">
    <citation type="submission" date="2017-06" db="EMBL/GenBank/DDBJ databases">
        <title>Sequencing and comparative analysis of myxobacterial genomes.</title>
        <authorList>
            <person name="Rupp O."/>
            <person name="Goesmann A."/>
            <person name="Sogaard-Andersen L."/>
        </authorList>
    </citation>
    <scope>NUCLEOTIDE SEQUENCE [LARGE SCALE GENOMIC DNA]</scope>
    <source>
        <strain evidence="3 4">DSM 14697</strain>
    </source>
</reference>
<dbReference type="EMBL" id="CP022203">
    <property type="protein sequence ID" value="ATB45323.1"/>
    <property type="molecule type" value="Genomic_DNA"/>
</dbReference>
<proteinExistence type="predicted"/>
<gene>
    <name evidence="3" type="ORF">MYMAC_000908</name>
</gene>
<evidence type="ECO:0000313" key="4">
    <source>
        <dbReference type="Proteomes" id="UP000217343"/>
    </source>
</evidence>
<dbReference type="InterPro" id="IPR000801">
    <property type="entry name" value="Esterase-like"/>
</dbReference>
<dbReference type="InterPro" id="IPR029058">
    <property type="entry name" value="AB_hydrolase_fold"/>
</dbReference>
<dbReference type="InterPro" id="IPR050583">
    <property type="entry name" value="Mycobacterial_A85_antigen"/>
</dbReference>
<feature type="compositionally biased region" description="Pro residues" evidence="1">
    <location>
        <begin position="23"/>
        <end position="32"/>
    </location>
</feature>
<dbReference type="PROSITE" id="PS51257">
    <property type="entry name" value="PROKAR_LIPOPROTEIN"/>
    <property type="match status" value="1"/>
</dbReference>
<keyword evidence="4" id="KW-1185">Reference proteome</keyword>
<dbReference type="AlphaFoldDB" id="A0A250JNT2"/>
<dbReference type="PANTHER" id="PTHR48098:SF6">
    <property type="entry name" value="FERRI-BACILLIBACTIN ESTERASE BESA"/>
    <property type="match status" value="1"/>
</dbReference>
<feature type="signal peptide" evidence="2">
    <location>
        <begin position="1"/>
        <end position="16"/>
    </location>
</feature>
<dbReference type="Proteomes" id="UP000217343">
    <property type="component" value="Chromosome"/>
</dbReference>
<evidence type="ECO:0008006" key="5">
    <source>
        <dbReference type="Google" id="ProtNLM"/>
    </source>
</evidence>
<dbReference type="PANTHER" id="PTHR48098">
    <property type="entry name" value="ENTEROCHELIN ESTERASE-RELATED"/>
    <property type="match status" value="1"/>
</dbReference>
<feature type="region of interest" description="Disordered" evidence="1">
    <location>
        <begin position="19"/>
        <end position="49"/>
    </location>
</feature>
<feature type="chain" id="PRO_5012354705" description="Hydrolase" evidence="2">
    <location>
        <begin position="17"/>
        <end position="474"/>
    </location>
</feature>
<organism evidence="3 4">
    <name type="scientific">Corallococcus macrosporus DSM 14697</name>
    <dbReference type="NCBI Taxonomy" id="1189310"/>
    <lineage>
        <taxon>Bacteria</taxon>
        <taxon>Pseudomonadati</taxon>
        <taxon>Myxococcota</taxon>
        <taxon>Myxococcia</taxon>
        <taxon>Myxococcales</taxon>
        <taxon>Cystobacterineae</taxon>
        <taxon>Myxococcaceae</taxon>
        <taxon>Corallococcus</taxon>
    </lineage>
</organism>
<dbReference type="SUPFAM" id="SSF81296">
    <property type="entry name" value="E set domains"/>
    <property type="match status" value="1"/>
</dbReference>
<dbReference type="InterPro" id="IPR014756">
    <property type="entry name" value="Ig_E-set"/>
</dbReference>
<dbReference type="OrthoDB" id="9811945at2"/>
<evidence type="ECO:0000256" key="1">
    <source>
        <dbReference type="SAM" id="MobiDB-lite"/>
    </source>
</evidence>
<dbReference type="RefSeq" id="WP_095957188.1">
    <property type="nucleotide sequence ID" value="NZ_CP022203.1"/>
</dbReference>